<dbReference type="Proteomes" id="UP001652660">
    <property type="component" value="Chromosome 3e"/>
</dbReference>
<sequence length="393" mass="44278">MAENSQQFGVRFEGVTRRVNEVNHSDLANRLTELTALIRQITRGQVQATKACGICTAPKHMTDMCLTLQEDLNEQASAMRSLPGPPQRRNDPYAPTYNLGWGNHPNFSNAPKPSGFQQPFQQRPPVQQPFASNSETRTSIRNLETQMSQLASLVSNLENGKGKLSSQFSRSEATRAEDEQVSWRRKKLAKTKKEESEKEILDTFRKAEINILLLDAIRQLSKYAKFLRGLCINWNKLNFHDKVKVGKNVSTVLQRKLPQKCNDPGMFTIPCIIGQKRIDRGMLDLGASINVKPLSIFRALNLGPLKDTRVIIQLVDRSNVYPEGVVEDVLVKVNEFIFPADFYFVDMNDDNSVNSTVLLMGRPFMSMARTKIDMHEVTGCQACAIIITCSNKS</sequence>
<reference evidence="2" key="1">
    <citation type="journal article" date="2025" name="Foods">
        <title>Unveiling the Microbial Signatures of Arabica Coffee Cherries: Insights into Ripeness Specific Diversity, Functional Traits, and Implications for Quality and Safety.</title>
        <authorList>
            <consortium name="RefSeq"/>
            <person name="Tenea G.N."/>
            <person name="Cifuentes V."/>
            <person name="Reyes P."/>
            <person name="Cevallos-Vallejos M."/>
        </authorList>
    </citation>
    <scope>NUCLEOTIDE SEQUENCE [LARGE SCALE GENOMIC DNA]</scope>
</reference>
<protein>
    <submittedName>
        <fullName evidence="3">Uncharacterized protein</fullName>
    </submittedName>
</protein>
<dbReference type="RefSeq" id="XP_027118497.1">
    <property type="nucleotide sequence ID" value="XM_027262696.1"/>
</dbReference>
<dbReference type="GeneID" id="113735702"/>
<keyword evidence="2" id="KW-1185">Reference proteome</keyword>
<dbReference type="InterPro" id="IPR021109">
    <property type="entry name" value="Peptidase_aspartic_dom_sf"/>
</dbReference>
<proteinExistence type="predicted"/>
<accession>A0A6P6WYH0</accession>
<reference evidence="3" key="2">
    <citation type="submission" date="2025-08" db="UniProtKB">
        <authorList>
            <consortium name="RefSeq"/>
        </authorList>
    </citation>
    <scope>IDENTIFICATION</scope>
    <source>
        <tissue evidence="3">Leaves</tissue>
    </source>
</reference>
<evidence type="ECO:0000313" key="2">
    <source>
        <dbReference type="Proteomes" id="UP001652660"/>
    </source>
</evidence>
<name>A0A6P6WYH0_COFAR</name>
<dbReference type="Gene3D" id="2.40.70.10">
    <property type="entry name" value="Acid Proteases"/>
    <property type="match status" value="1"/>
</dbReference>
<organism evidence="2 3">
    <name type="scientific">Coffea arabica</name>
    <name type="common">Arabian coffee</name>
    <dbReference type="NCBI Taxonomy" id="13443"/>
    <lineage>
        <taxon>Eukaryota</taxon>
        <taxon>Viridiplantae</taxon>
        <taxon>Streptophyta</taxon>
        <taxon>Embryophyta</taxon>
        <taxon>Tracheophyta</taxon>
        <taxon>Spermatophyta</taxon>
        <taxon>Magnoliopsida</taxon>
        <taxon>eudicotyledons</taxon>
        <taxon>Gunneridae</taxon>
        <taxon>Pentapetalae</taxon>
        <taxon>asterids</taxon>
        <taxon>lamiids</taxon>
        <taxon>Gentianales</taxon>
        <taxon>Rubiaceae</taxon>
        <taxon>Ixoroideae</taxon>
        <taxon>Gardenieae complex</taxon>
        <taxon>Bertiereae - Coffeeae clade</taxon>
        <taxon>Coffeeae</taxon>
        <taxon>Coffea</taxon>
    </lineage>
</organism>
<dbReference type="PANTHER" id="PTHR33067:SF15">
    <property type="entry name" value="RNA-DIRECTED DNA POLYMERASE"/>
    <property type="match status" value="1"/>
</dbReference>
<feature type="region of interest" description="Disordered" evidence="1">
    <location>
        <begin position="103"/>
        <end position="136"/>
    </location>
</feature>
<evidence type="ECO:0000313" key="3">
    <source>
        <dbReference type="RefSeq" id="XP_027118497.1"/>
    </source>
</evidence>
<dbReference type="AlphaFoldDB" id="A0A6P6WYH0"/>
<dbReference type="Gene3D" id="6.10.280.10">
    <property type="entry name" value="Mediator complex, subunit Med21"/>
    <property type="match status" value="1"/>
</dbReference>
<evidence type="ECO:0000256" key="1">
    <source>
        <dbReference type="SAM" id="MobiDB-lite"/>
    </source>
</evidence>
<feature type="compositionally biased region" description="Low complexity" evidence="1">
    <location>
        <begin position="116"/>
        <end position="130"/>
    </location>
</feature>
<dbReference type="CDD" id="cd00303">
    <property type="entry name" value="retropepsin_like"/>
    <property type="match status" value="1"/>
</dbReference>
<gene>
    <name evidence="3" type="primary">LOC113735702</name>
</gene>
<dbReference type="OrthoDB" id="5597136at2759"/>
<dbReference type="PANTHER" id="PTHR33067">
    <property type="entry name" value="RNA-DIRECTED DNA POLYMERASE-RELATED"/>
    <property type="match status" value="1"/>
</dbReference>